<evidence type="ECO:0000313" key="2">
    <source>
        <dbReference type="EMBL" id="GFS28765.1"/>
    </source>
</evidence>
<evidence type="ECO:0000256" key="1">
    <source>
        <dbReference type="SAM" id="MobiDB-lite"/>
    </source>
</evidence>
<protein>
    <submittedName>
        <fullName evidence="2">Uncharacterized protein</fullName>
    </submittedName>
</protein>
<dbReference type="OrthoDB" id="1832096at2759"/>
<sequence>MTHLDNRISRCESNSSTSKEGRGEGRPSSSMSIRQWSERVLGRWETTASGNRDFQRVLARVLSNLSLIRLGPWRQLVQCIELPGFRFNWAEAGRNDQLMRSVRMGYEGGEWTLIASFICALSRSRSAANCLWVAPCNSAVLASSSGSSWIMEIMFTSAGSSSYT</sequence>
<dbReference type="AlphaFoldDB" id="A0A7J0D7A9"/>
<dbReference type="Proteomes" id="UP000585474">
    <property type="component" value="Unassembled WGS sequence"/>
</dbReference>
<feature type="region of interest" description="Disordered" evidence="1">
    <location>
        <begin position="1"/>
        <end position="33"/>
    </location>
</feature>
<dbReference type="EMBL" id="BJWL01000052">
    <property type="protein sequence ID" value="GFS28765.1"/>
    <property type="molecule type" value="Genomic_DNA"/>
</dbReference>
<evidence type="ECO:0000313" key="4">
    <source>
        <dbReference type="Proteomes" id="UP000585474"/>
    </source>
</evidence>
<comment type="caution">
    <text evidence="2">The sequence shown here is derived from an EMBL/GenBank/DDBJ whole genome shotgun (WGS) entry which is preliminary data.</text>
</comment>
<name>A0A7J0D7A9_9ERIC</name>
<reference evidence="4" key="1">
    <citation type="submission" date="2019-07" db="EMBL/GenBank/DDBJ databases">
        <title>De Novo Assembly of kiwifruit Actinidia rufa.</title>
        <authorList>
            <person name="Sugita-Konishi S."/>
            <person name="Sato K."/>
            <person name="Mori E."/>
            <person name="Abe Y."/>
            <person name="Kisaki G."/>
            <person name="Hamano K."/>
            <person name="Suezawa K."/>
            <person name="Otani M."/>
            <person name="Fukuda T."/>
            <person name="Manabe T."/>
            <person name="Gomi K."/>
            <person name="Tabuchi M."/>
            <person name="Akimitsu K."/>
            <person name="Kataoka I."/>
        </authorList>
    </citation>
    <scope>NUCLEOTIDE SEQUENCE [LARGE SCALE GENOMIC DNA]</scope>
    <source>
        <strain evidence="4">cv. Fuchu</strain>
    </source>
</reference>
<proteinExistence type="predicted"/>
<keyword evidence="4" id="KW-1185">Reference proteome</keyword>
<dbReference type="EMBL" id="BJWL01000339">
    <property type="protein sequence ID" value="GFS40085.1"/>
    <property type="molecule type" value="Genomic_DNA"/>
</dbReference>
<organism evidence="2 4">
    <name type="scientific">Actinidia rufa</name>
    <dbReference type="NCBI Taxonomy" id="165716"/>
    <lineage>
        <taxon>Eukaryota</taxon>
        <taxon>Viridiplantae</taxon>
        <taxon>Streptophyta</taxon>
        <taxon>Embryophyta</taxon>
        <taxon>Tracheophyta</taxon>
        <taxon>Spermatophyta</taxon>
        <taxon>Magnoliopsida</taxon>
        <taxon>eudicotyledons</taxon>
        <taxon>Gunneridae</taxon>
        <taxon>Pentapetalae</taxon>
        <taxon>asterids</taxon>
        <taxon>Ericales</taxon>
        <taxon>Actinidiaceae</taxon>
        <taxon>Actinidia</taxon>
    </lineage>
</organism>
<gene>
    <name evidence="2" type="ORF">Acr_00g0003780</name>
    <name evidence="3" type="ORF">Acr_00g0066640</name>
</gene>
<evidence type="ECO:0000313" key="3">
    <source>
        <dbReference type="EMBL" id="GFS40085.1"/>
    </source>
</evidence>
<feature type="compositionally biased region" description="Basic and acidic residues" evidence="1">
    <location>
        <begin position="1"/>
        <end position="10"/>
    </location>
</feature>
<reference evidence="2" key="2">
    <citation type="submission" date="2020-08" db="EMBL/GenBank/DDBJ databases">
        <title>De Novo Assembly of kiwifruit Actinidia rufa.</title>
        <authorList>
            <person name="Sugita-Konishi S."/>
            <person name="Sato K."/>
            <person name="Mori E."/>
            <person name="Abe Y."/>
            <person name="Kisaki G."/>
            <person name="Hamano K."/>
            <person name="Suezawa K."/>
            <person name="Otani M."/>
            <person name="Fukuda T."/>
            <person name="Manabe T."/>
            <person name="Gomi K."/>
            <person name="Tabuchi M."/>
            <person name="Akimitsu K."/>
            <person name="Kataoka I."/>
        </authorList>
    </citation>
    <scope>NUCLEOTIDE SEQUENCE</scope>
    <source>
        <strain evidence="2">Fuchu</strain>
    </source>
</reference>
<accession>A0A7J0D7A9</accession>